<keyword evidence="7 9" id="KW-0904">Protein phosphatase</keyword>
<evidence type="ECO:0000313" key="13">
    <source>
        <dbReference type="Proteomes" id="UP001168972"/>
    </source>
</evidence>
<name>A0AA39G3N8_MICHY</name>
<dbReference type="PANTHER" id="PTHR13832:SF803">
    <property type="entry name" value="PROTEIN PHOSPHATASE 1G"/>
    <property type="match status" value="1"/>
</dbReference>
<dbReference type="AlphaFoldDB" id="A0AA39G3N8"/>
<evidence type="ECO:0000256" key="9">
    <source>
        <dbReference type="RuleBase" id="RU003465"/>
    </source>
</evidence>
<evidence type="ECO:0000256" key="1">
    <source>
        <dbReference type="ARBA" id="ARBA00001936"/>
    </source>
</evidence>
<feature type="region of interest" description="Disordered" evidence="10">
    <location>
        <begin position="124"/>
        <end position="180"/>
    </location>
</feature>
<dbReference type="CDD" id="cd00143">
    <property type="entry name" value="PP2Cc"/>
    <property type="match status" value="1"/>
</dbReference>
<feature type="compositionally biased region" description="Low complexity" evidence="10">
    <location>
        <begin position="168"/>
        <end position="180"/>
    </location>
</feature>
<evidence type="ECO:0000256" key="7">
    <source>
        <dbReference type="ARBA" id="ARBA00022912"/>
    </source>
</evidence>
<feature type="region of interest" description="Disordered" evidence="10">
    <location>
        <begin position="230"/>
        <end position="286"/>
    </location>
</feature>
<dbReference type="SUPFAM" id="SSF81606">
    <property type="entry name" value="PP2C-like"/>
    <property type="match status" value="2"/>
</dbReference>
<comment type="cofactor">
    <cofactor evidence="1">
        <name>Mn(2+)</name>
        <dbReference type="ChEBI" id="CHEBI:29035"/>
    </cofactor>
</comment>
<dbReference type="EMBL" id="JAQQBR010000002">
    <property type="protein sequence ID" value="KAK0180947.1"/>
    <property type="molecule type" value="Genomic_DNA"/>
</dbReference>
<dbReference type="InterPro" id="IPR000222">
    <property type="entry name" value="PP2C_BS"/>
</dbReference>
<keyword evidence="5 9" id="KW-0378">Hydrolase</keyword>
<dbReference type="PROSITE" id="PS01032">
    <property type="entry name" value="PPM_1"/>
    <property type="match status" value="1"/>
</dbReference>
<proteinExistence type="inferred from homology"/>
<dbReference type="EC" id="3.1.3.16" evidence="3"/>
<dbReference type="InterPro" id="IPR015655">
    <property type="entry name" value="PP2C"/>
</dbReference>
<feature type="compositionally biased region" description="Basic and acidic residues" evidence="10">
    <location>
        <begin position="124"/>
        <end position="152"/>
    </location>
</feature>
<evidence type="ECO:0000256" key="2">
    <source>
        <dbReference type="ARBA" id="ARBA00006702"/>
    </source>
</evidence>
<evidence type="ECO:0000256" key="4">
    <source>
        <dbReference type="ARBA" id="ARBA00022723"/>
    </source>
</evidence>
<evidence type="ECO:0000259" key="11">
    <source>
        <dbReference type="PROSITE" id="PS51746"/>
    </source>
</evidence>
<evidence type="ECO:0000256" key="5">
    <source>
        <dbReference type="ARBA" id="ARBA00022801"/>
    </source>
</evidence>
<dbReference type="SMART" id="SM00332">
    <property type="entry name" value="PP2Cc"/>
    <property type="match status" value="1"/>
</dbReference>
<gene>
    <name evidence="12" type="ORF">PV327_003275</name>
</gene>
<dbReference type="Proteomes" id="UP001168972">
    <property type="component" value="Unassembled WGS sequence"/>
</dbReference>
<dbReference type="PROSITE" id="PS51746">
    <property type="entry name" value="PPM_2"/>
    <property type="match status" value="1"/>
</dbReference>
<dbReference type="Pfam" id="PF00481">
    <property type="entry name" value="PP2C"/>
    <property type="match status" value="2"/>
</dbReference>
<organism evidence="12 13">
    <name type="scientific">Microctonus hyperodae</name>
    <name type="common">Parasitoid wasp</name>
    <dbReference type="NCBI Taxonomy" id="165561"/>
    <lineage>
        <taxon>Eukaryota</taxon>
        <taxon>Metazoa</taxon>
        <taxon>Ecdysozoa</taxon>
        <taxon>Arthropoda</taxon>
        <taxon>Hexapoda</taxon>
        <taxon>Insecta</taxon>
        <taxon>Pterygota</taxon>
        <taxon>Neoptera</taxon>
        <taxon>Endopterygota</taxon>
        <taxon>Hymenoptera</taxon>
        <taxon>Apocrita</taxon>
        <taxon>Ichneumonoidea</taxon>
        <taxon>Braconidae</taxon>
        <taxon>Euphorinae</taxon>
        <taxon>Microctonus</taxon>
    </lineage>
</organism>
<evidence type="ECO:0000256" key="8">
    <source>
        <dbReference type="ARBA" id="ARBA00023211"/>
    </source>
</evidence>
<dbReference type="InterPro" id="IPR001932">
    <property type="entry name" value="PPM-type_phosphatase-like_dom"/>
</dbReference>
<evidence type="ECO:0000256" key="6">
    <source>
        <dbReference type="ARBA" id="ARBA00022842"/>
    </source>
</evidence>
<evidence type="ECO:0000256" key="10">
    <source>
        <dbReference type="SAM" id="MobiDB-lite"/>
    </source>
</evidence>
<sequence>MNFSFECLDEPVTTKILSDNSEKNVSVGTCMMQGWRTSLQDAYNVCIDYDDNASFFALYDGHGGHEVATYCAKELPDFIQKTYAYSKGDITRALINGISEFDMILTKPEVTEILKELSQVDISKKPENEPNNECESKDEIISNATPEKESKNDSNTSNESTQDDNKESNNLSSNNANQNLNSRSENLESLQECLANGLEKKLESLKLVDTINNPEKIEDKVSPSKIEFIKESSEKSIEDDNCESNEEDVDYDDDEEDDDEDDDDDDEDDDGIGLKSVKDSDDEDDNYQVRRDFLDRGSILDLKNNFNDTDEDLDKYDDFYYEDDDEYIASTNKQPGYKNGCTAIVVILSEGTLYVGNTGDSRCVICRDGKALDLSEDLVPFMKPEYERLKAGRKITFPGQVYRKLKLARTLGDHRFKRNPLFPFAHPIVNALPNVTSHVIDPKQQVTFAVIASNGVWKYMSSKKVIKFVNERINSTNKLSKICEELLDHCVEMSHERPEPYNLSVILIKFEQANKITSESMKISKIDVLNKLNNLKLTLANLSITKHCNKNIETN</sequence>
<comment type="caution">
    <text evidence="12">The sequence shown here is derived from an EMBL/GenBank/DDBJ whole genome shotgun (WGS) entry which is preliminary data.</text>
</comment>
<dbReference type="GO" id="GO:0004722">
    <property type="term" value="F:protein serine/threonine phosphatase activity"/>
    <property type="evidence" value="ECO:0007669"/>
    <property type="project" value="UniProtKB-EC"/>
</dbReference>
<dbReference type="Gene3D" id="3.60.40.10">
    <property type="entry name" value="PPM-type phosphatase domain"/>
    <property type="match status" value="2"/>
</dbReference>
<protein>
    <recommendedName>
        <fullName evidence="3">protein-serine/threonine phosphatase</fullName>
        <ecNumber evidence="3">3.1.3.16</ecNumber>
    </recommendedName>
</protein>
<dbReference type="PANTHER" id="PTHR13832">
    <property type="entry name" value="PROTEIN PHOSPHATASE 2C"/>
    <property type="match status" value="1"/>
</dbReference>
<evidence type="ECO:0000313" key="12">
    <source>
        <dbReference type="EMBL" id="KAK0180947.1"/>
    </source>
</evidence>
<evidence type="ECO:0000256" key="3">
    <source>
        <dbReference type="ARBA" id="ARBA00013081"/>
    </source>
</evidence>
<reference evidence="12" key="2">
    <citation type="submission" date="2023-03" db="EMBL/GenBank/DDBJ databases">
        <authorList>
            <person name="Inwood S.N."/>
            <person name="Skelly J.G."/>
            <person name="Guhlin J."/>
            <person name="Harrop T.W.R."/>
            <person name="Goldson S.G."/>
            <person name="Dearden P.K."/>
        </authorList>
    </citation>
    <scope>NUCLEOTIDE SEQUENCE</scope>
    <source>
        <strain evidence="12">Lincoln</strain>
        <tissue evidence="12">Whole body</tissue>
    </source>
</reference>
<feature type="domain" description="PPM-type phosphatase" evidence="11">
    <location>
        <begin position="26"/>
        <end position="510"/>
    </location>
</feature>
<accession>A0AA39G3N8</accession>
<reference evidence="12" key="1">
    <citation type="journal article" date="2023" name="bioRxiv">
        <title>Scaffold-level genome assemblies of two parasitoid biocontrol wasps reveal the parthenogenesis mechanism and an associated novel virus.</title>
        <authorList>
            <person name="Inwood S."/>
            <person name="Skelly J."/>
            <person name="Guhlin J."/>
            <person name="Harrop T."/>
            <person name="Goldson S."/>
            <person name="Dearden P."/>
        </authorList>
    </citation>
    <scope>NUCLEOTIDE SEQUENCE</scope>
    <source>
        <strain evidence="12">Lincoln</strain>
        <tissue evidence="12">Whole body</tissue>
    </source>
</reference>
<keyword evidence="6" id="KW-0460">Magnesium</keyword>
<keyword evidence="4" id="KW-0479">Metal-binding</keyword>
<feature type="compositionally biased region" description="Acidic residues" evidence="10">
    <location>
        <begin position="239"/>
        <end position="271"/>
    </location>
</feature>
<keyword evidence="13" id="KW-1185">Reference proteome</keyword>
<dbReference type="GO" id="GO:0046872">
    <property type="term" value="F:metal ion binding"/>
    <property type="evidence" value="ECO:0007669"/>
    <property type="project" value="UniProtKB-KW"/>
</dbReference>
<dbReference type="InterPro" id="IPR036457">
    <property type="entry name" value="PPM-type-like_dom_sf"/>
</dbReference>
<comment type="similarity">
    <text evidence="2 9">Belongs to the PP2C family.</text>
</comment>
<keyword evidence="8" id="KW-0464">Manganese</keyword>